<comment type="caution">
    <text evidence="2">The sequence shown here is derived from an EMBL/GenBank/DDBJ whole genome shotgun (WGS) entry which is preliminary data.</text>
</comment>
<name>A0AAD7CA05_9AGAR</name>
<protein>
    <recommendedName>
        <fullName evidence="4">Secreted protein</fullName>
    </recommendedName>
</protein>
<evidence type="ECO:0000256" key="1">
    <source>
        <dbReference type="SAM" id="SignalP"/>
    </source>
</evidence>
<keyword evidence="1" id="KW-0732">Signal</keyword>
<accession>A0AAD7CA05</accession>
<feature type="chain" id="PRO_5042107142" description="Secreted protein" evidence="1">
    <location>
        <begin position="28"/>
        <end position="91"/>
    </location>
</feature>
<dbReference type="AlphaFoldDB" id="A0AAD7CA05"/>
<organism evidence="2 3">
    <name type="scientific">Roridomyces roridus</name>
    <dbReference type="NCBI Taxonomy" id="1738132"/>
    <lineage>
        <taxon>Eukaryota</taxon>
        <taxon>Fungi</taxon>
        <taxon>Dikarya</taxon>
        <taxon>Basidiomycota</taxon>
        <taxon>Agaricomycotina</taxon>
        <taxon>Agaricomycetes</taxon>
        <taxon>Agaricomycetidae</taxon>
        <taxon>Agaricales</taxon>
        <taxon>Marasmiineae</taxon>
        <taxon>Mycenaceae</taxon>
        <taxon>Roridomyces</taxon>
    </lineage>
</organism>
<evidence type="ECO:0008006" key="4">
    <source>
        <dbReference type="Google" id="ProtNLM"/>
    </source>
</evidence>
<reference evidence="2" key="1">
    <citation type="submission" date="2023-03" db="EMBL/GenBank/DDBJ databases">
        <title>Massive genome expansion in bonnet fungi (Mycena s.s.) driven by repeated elements and novel gene families across ecological guilds.</title>
        <authorList>
            <consortium name="Lawrence Berkeley National Laboratory"/>
            <person name="Harder C.B."/>
            <person name="Miyauchi S."/>
            <person name="Viragh M."/>
            <person name="Kuo A."/>
            <person name="Thoen E."/>
            <person name="Andreopoulos B."/>
            <person name="Lu D."/>
            <person name="Skrede I."/>
            <person name="Drula E."/>
            <person name="Henrissat B."/>
            <person name="Morin E."/>
            <person name="Kohler A."/>
            <person name="Barry K."/>
            <person name="LaButti K."/>
            <person name="Morin E."/>
            <person name="Salamov A."/>
            <person name="Lipzen A."/>
            <person name="Mereny Z."/>
            <person name="Hegedus B."/>
            <person name="Baldrian P."/>
            <person name="Stursova M."/>
            <person name="Weitz H."/>
            <person name="Taylor A."/>
            <person name="Grigoriev I.V."/>
            <person name="Nagy L.G."/>
            <person name="Martin F."/>
            <person name="Kauserud H."/>
        </authorList>
    </citation>
    <scope>NUCLEOTIDE SEQUENCE</scope>
    <source>
        <strain evidence="2">9284</strain>
    </source>
</reference>
<feature type="signal peptide" evidence="1">
    <location>
        <begin position="1"/>
        <end position="27"/>
    </location>
</feature>
<gene>
    <name evidence="2" type="ORF">FB45DRAFT_895497</name>
</gene>
<sequence length="91" mass="10310">MSRYTPHWGLDILCVFFIRIARVQVLAQDPSVSGLGIRALPFSPGIYLETQDDLRDTIHESSLHFRHPSELLQIHTVPRPLWLPGSHADAV</sequence>
<dbReference type="Proteomes" id="UP001221142">
    <property type="component" value="Unassembled WGS sequence"/>
</dbReference>
<evidence type="ECO:0000313" key="3">
    <source>
        <dbReference type="Proteomes" id="UP001221142"/>
    </source>
</evidence>
<dbReference type="EMBL" id="JARKIF010000003">
    <property type="protein sequence ID" value="KAJ7643587.1"/>
    <property type="molecule type" value="Genomic_DNA"/>
</dbReference>
<keyword evidence="3" id="KW-1185">Reference proteome</keyword>
<evidence type="ECO:0000313" key="2">
    <source>
        <dbReference type="EMBL" id="KAJ7643587.1"/>
    </source>
</evidence>
<proteinExistence type="predicted"/>